<proteinExistence type="predicted"/>
<organism evidence="2 3">
    <name type="scientific">Patagioenas fasciata monilis</name>
    <dbReference type="NCBI Taxonomy" id="372326"/>
    <lineage>
        <taxon>Eukaryota</taxon>
        <taxon>Metazoa</taxon>
        <taxon>Chordata</taxon>
        <taxon>Craniata</taxon>
        <taxon>Vertebrata</taxon>
        <taxon>Euteleostomi</taxon>
        <taxon>Archelosauria</taxon>
        <taxon>Archosauria</taxon>
        <taxon>Dinosauria</taxon>
        <taxon>Saurischia</taxon>
        <taxon>Theropoda</taxon>
        <taxon>Coelurosauria</taxon>
        <taxon>Aves</taxon>
        <taxon>Neognathae</taxon>
        <taxon>Neoaves</taxon>
        <taxon>Columbimorphae</taxon>
        <taxon>Columbiformes</taxon>
        <taxon>Columbidae</taxon>
        <taxon>Patagioenas</taxon>
    </lineage>
</organism>
<reference evidence="2 3" key="1">
    <citation type="submission" date="2016-02" db="EMBL/GenBank/DDBJ databases">
        <title>Band-tailed pigeon sequencing and assembly.</title>
        <authorList>
            <person name="Soares A.E."/>
            <person name="Novak B.J."/>
            <person name="Rice E.S."/>
            <person name="O'Connell B."/>
            <person name="Chang D."/>
            <person name="Weber S."/>
            <person name="Shapiro B."/>
        </authorList>
    </citation>
    <scope>NUCLEOTIDE SEQUENCE [LARGE SCALE GENOMIC DNA]</scope>
    <source>
        <strain evidence="2">BTP2013</strain>
        <tissue evidence="2">Blood</tissue>
    </source>
</reference>
<dbReference type="EMBL" id="LSYS01002950">
    <property type="protein sequence ID" value="OPJ85112.1"/>
    <property type="molecule type" value="Genomic_DNA"/>
</dbReference>
<accession>A0A1V4KKY1</accession>
<dbReference type="AlphaFoldDB" id="A0A1V4KKY1"/>
<evidence type="ECO:0000256" key="1">
    <source>
        <dbReference type="SAM" id="MobiDB-lite"/>
    </source>
</evidence>
<evidence type="ECO:0000313" key="2">
    <source>
        <dbReference type="EMBL" id="OPJ85112.1"/>
    </source>
</evidence>
<evidence type="ECO:0000313" key="3">
    <source>
        <dbReference type="Proteomes" id="UP000190648"/>
    </source>
</evidence>
<sequence length="78" mass="8289">MKGREEAQSVKQSCSPESPRFEDACERGGGAGQREAKDGVPGAGSVANIGICQHLTTTHWNIMNLPESRPQSTSNSAF</sequence>
<keyword evidence="3" id="KW-1185">Reference proteome</keyword>
<feature type="region of interest" description="Disordered" evidence="1">
    <location>
        <begin position="1"/>
        <end position="43"/>
    </location>
</feature>
<comment type="caution">
    <text evidence="2">The sequence shown here is derived from an EMBL/GenBank/DDBJ whole genome shotgun (WGS) entry which is preliminary data.</text>
</comment>
<gene>
    <name evidence="2" type="ORF">AV530_018141</name>
</gene>
<dbReference type="Proteomes" id="UP000190648">
    <property type="component" value="Unassembled WGS sequence"/>
</dbReference>
<name>A0A1V4KKY1_PATFA</name>
<protein>
    <submittedName>
        <fullName evidence="2">Uncharacterized protein</fullName>
    </submittedName>
</protein>